<dbReference type="Proteomes" id="UP001302367">
    <property type="component" value="Chromosome 6"/>
</dbReference>
<dbReference type="AlphaFoldDB" id="A0A2G5HR30"/>
<dbReference type="Proteomes" id="UP000230605">
    <property type="component" value="Chromosome 6"/>
</dbReference>
<evidence type="ECO:0000256" key="2">
    <source>
        <dbReference type="SAM" id="SignalP"/>
    </source>
</evidence>
<evidence type="ECO:0000313" key="6">
    <source>
        <dbReference type="Proteomes" id="UP001302367"/>
    </source>
</evidence>
<evidence type="ECO:0000313" key="4">
    <source>
        <dbReference type="EMBL" id="WPB05167.1"/>
    </source>
</evidence>
<keyword evidence="6" id="KW-1185">Reference proteome</keyword>
<evidence type="ECO:0000313" key="5">
    <source>
        <dbReference type="Proteomes" id="UP000230605"/>
    </source>
</evidence>
<feature type="compositionally biased region" description="Basic and acidic residues" evidence="1">
    <location>
        <begin position="123"/>
        <end position="132"/>
    </location>
</feature>
<keyword evidence="2" id="KW-0732">Signal</keyword>
<organism evidence="3 5">
    <name type="scientific">Cercospora beticola</name>
    <name type="common">Sugarbeet leaf spot fungus</name>
    <dbReference type="NCBI Taxonomy" id="122368"/>
    <lineage>
        <taxon>Eukaryota</taxon>
        <taxon>Fungi</taxon>
        <taxon>Dikarya</taxon>
        <taxon>Ascomycota</taxon>
        <taxon>Pezizomycotina</taxon>
        <taxon>Dothideomycetes</taxon>
        <taxon>Dothideomycetidae</taxon>
        <taxon>Mycosphaerellales</taxon>
        <taxon>Mycosphaerellaceae</taxon>
        <taxon>Cercospora</taxon>
    </lineage>
</organism>
<feature type="compositionally biased region" description="Acidic residues" evidence="1">
    <location>
        <begin position="109"/>
        <end position="122"/>
    </location>
</feature>
<evidence type="ECO:0000313" key="3">
    <source>
        <dbReference type="EMBL" id="PIA94733.1"/>
    </source>
</evidence>
<feature type="signal peptide" evidence="2">
    <location>
        <begin position="1"/>
        <end position="15"/>
    </location>
</feature>
<gene>
    <name evidence="3" type="ORF">CB0940_08590</name>
    <name evidence="4" type="ORF">RHO25_009817</name>
</gene>
<evidence type="ECO:0000256" key="1">
    <source>
        <dbReference type="SAM" id="MobiDB-lite"/>
    </source>
</evidence>
<feature type="chain" id="PRO_5013807980" evidence="2">
    <location>
        <begin position="16"/>
        <end position="372"/>
    </location>
</feature>
<name>A0A2G5HR30_CERBT</name>
<proteinExistence type="predicted"/>
<feature type="region of interest" description="Disordered" evidence="1">
    <location>
        <begin position="102"/>
        <end position="138"/>
    </location>
</feature>
<dbReference type="EMBL" id="CP134189">
    <property type="protein sequence ID" value="WPB05167.1"/>
    <property type="molecule type" value="Genomic_DNA"/>
</dbReference>
<dbReference type="OrthoDB" id="3648579at2759"/>
<accession>A0A2G5HR30</accession>
<protein>
    <submittedName>
        <fullName evidence="3">Uncharacterized protein</fullName>
    </submittedName>
</protein>
<reference evidence="3 5" key="1">
    <citation type="submission" date="2015-10" db="EMBL/GenBank/DDBJ databases">
        <title>The cercosporin biosynthetic gene cluster was horizontally transferred to several fungal lineages and shown to be expanded in Cercospora beticola based on microsynteny with recipient genomes.</title>
        <authorList>
            <person name="De Jonge R."/>
            <person name="Ebert M.K."/>
            <person name="Suttle J.C."/>
            <person name="Jurick Ii W.M."/>
            <person name="Secor G.A."/>
            <person name="Thomma B.P."/>
            <person name="Van De Peer Y."/>
            <person name="Bolton M.D."/>
        </authorList>
    </citation>
    <scope>NUCLEOTIDE SEQUENCE [LARGE SCALE GENOMIC DNA]</scope>
    <source>
        <strain evidence="3 5">09-40</strain>
    </source>
</reference>
<dbReference type="EMBL" id="LKMD01000104">
    <property type="protein sequence ID" value="PIA94733.1"/>
    <property type="molecule type" value="Genomic_DNA"/>
</dbReference>
<reference evidence="4 6" key="2">
    <citation type="submission" date="2023-09" db="EMBL/GenBank/DDBJ databases">
        <title>Complete-Gapless Cercospora beticola genome.</title>
        <authorList>
            <person name="Wyatt N.A."/>
            <person name="Spanner R.E."/>
            <person name="Bolton M.D."/>
        </authorList>
    </citation>
    <scope>NUCLEOTIDE SEQUENCE [LARGE SCALE GENOMIC DNA]</scope>
    <source>
        <strain evidence="4">Cb09-40</strain>
    </source>
</reference>
<sequence length="372" mass="39441">MFKALLFATVAGVGAANGPAPAPELIARNNNPPSYLCSNFNKKCSGNKAKASVTAYCSSLLKVPKSTTTKKSTVYCTTTKTTVVATITKPASVVTSTVSCAAPATTPPIDDEPTDGGDETPDPEAKIKRDANAPKGYGPNTVHKPSCFASYTKSAQLTSACKCASVKPQTTTVTSTVKVTKEAKSTVSVTSTVTADATTTYVVPTFAIANEDDQYLRTGTDKATRSGVAFDEEDAALFFELTETGVLVSDFGEVAVEPFRDEGDPEIYLEGSGSPLLENREPLTCSISYQATDSTCPLVCQYEGSADRNLVVPEDRVRLGRPPWYVAEPDEEKGLTATFKTYAVSRGECGRGGRGGFGCRGGSRMRSRRTMR</sequence>